<dbReference type="GO" id="GO:0042910">
    <property type="term" value="F:xenobiotic transmembrane transporter activity"/>
    <property type="evidence" value="ECO:0007669"/>
    <property type="project" value="InterPro"/>
</dbReference>
<dbReference type="InterPro" id="IPR045069">
    <property type="entry name" value="MATE_euk"/>
</dbReference>
<evidence type="ECO:0000256" key="6">
    <source>
        <dbReference type="SAM" id="MobiDB-lite"/>
    </source>
</evidence>
<name>A0AAN6D109_9ASCO</name>
<dbReference type="GO" id="GO:1990961">
    <property type="term" value="P:xenobiotic detoxification by transmembrane export across the plasma membrane"/>
    <property type="evidence" value="ECO:0007669"/>
    <property type="project" value="InterPro"/>
</dbReference>
<comment type="subcellular location">
    <subcellularLocation>
        <location evidence="1">Membrane</location>
        <topology evidence="1">Multi-pass membrane protein</topology>
    </subcellularLocation>
</comment>
<feature type="transmembrane region" description="Helical" evidence="7">
    <location>
        <begin position="473"/>
        <end position="493"/>
    </location>
</feature>
<dbReference type="Proteomes" id="UP000697297">
    <property type="component" value="Unassembled WGS sequence"/>
</dbReference>
<dbReference type="Proteomes" id="UP000738402">
    <property type="component" value="Unassembled WGS sequence"/>
</dbReference>
<keyword evidence="3 7" id="KW-0812">Transmembrane</keyword>
<evidence type="ECO:0008006" key="12">
    <source>
        <dbReference type="Google" id="ProtNLM"/>
    </source>
</evidence>
<feature type="region of interest" description="Disordered" evidence="6">
    <location>
        <begin position="54"/>
        <end position="76"/>
    </location>
</feature>
<evidence type="ECO:0000256" key="2">
    <source>
        <dbReference type="ARBA" id="ARBA00010199"/>
    </source>
</evidence>
<dbReference type="PANTHER" id="PTHR11206">
    <property type="entry name" value="MULTIDRUG RESISTANCE PROTEIN"/>
    <property type="match status" value="1"/>
</dbReference>
<evidence type="ECO:0000256" key="3">
    <source>
        <dbReference type="ARBA" id="ARBA00022692"/>
    </source>
</evidence>
<dbReference type="NCBIfam" id="TIGR00797">
    <property type="entry name" value="matE"/>
    <property type="match status" value="1"/>
</dbReference>
<evidence type="ECO:0000256" key="7">
    <source>
        <dbReference type="SAM" id="Phobius"/>
    </source>
</evidence>
<keyword evidence="10" id="KW-1185">Reference proteome</keyword>
<evidence type="ECO:0000256" key="1">
    <source>
        <dbReference type="ARBA" id="ARBA00004141"/>
    </source>
</evidence>
<protein>
    <recommendedName>
        <fullName evidence="12">MATE efflux family protein</fullName>
    </recommendedName>
</protein>
<dbReference type="GO" id="GO:0015297">
    <property type="term" value="F:antiporter activity"/>
    <property type="evidence" value="ECO:0007669"/>
    <property type="project" value="InterPro"/>
</dbReference>
<keyword evidence="4 7" id="KW-1133">Transmembrane helix</keyword>
<feature type="transmembrane region" description="Helical" evidence="7">
    <location>
        <begin position="304"/>
        <end position="332"/>
    </location>
</feature>
<dbReference type="EMBL" id="JAHLUN010000020">
    <property type="protein sequence ID" value="KAG7761837.1"/>
    <property type="molecule type" value="Genomic_DNA"/>
</dbReference>
<feature type="transmembrane region" description="Helical" evidence="7">
    <location>
        <begin position="279"/>
        <end position="298"/>
    </location>
</feature>
<evidence type="ECO:0000313" key="9">
    <source>
        <dbReference type="EMBL" id="KAG7761837.1"/>
    </source>
</evidence>
<feature type="transmembrane region" description="Helical" evidence="7">
    <location>
        <begin position="505"/>
        <end position="523"/>
    </location>
</feature>
<evidence type="ECO:0000313" key="10">
    <source>
        <dbReference type="Proteomes" id="UP000697297"/>
    </source>
</evidence>
<dbReference type="EMBL" id="JAHLUH010000020">
    <property type="protein sequence ID" value="KAG7723967.1"/>
    <property type="molecule type" value="Genomic_DNA"/>
</dbReference>
<comment type="similarity">
    <text evidence="2">Belongs to the multi antimicrobial extrusion (MATE) (TC 2.A.66.1) family.</text>
</comment>
<feature type="transmembrane region" description="Helical" evidence="7">
    <location>
        <begin position="529"/>
        <end position="552"/>
    </location>
</feature>
<accession>A0AAN6D109</accession>
<comment type="caution">
    <text evidence="8">The sequence shown here is derived from an EMBL/GenBank/DDBJ whole genome shotgun (WGS) entry which is preliminary data.</text>
</comment>
<dbReference type="InterPro" id="IPR002528">
    <property type="entry name" value="MATE_fam"/>
</dbReference>
<evidence type="ECO:0000313" key="8">
    <source>
        <dbReference type="EMBL" id="KAG7723967.1"/>
    </source>
</evidence>
<organism evidence="8 11">
    <name type="scientific">Ogataea haglerorum</name>
    <dbReference type="NCBI Taxonomy" id="1937702"/>
    <lineage>
        <taxon>Eukaryota</taxon>
        <taxon>Fungi</taxon>
        <taxon>Dikarya</taxon>
        <taxon>Ascomycota</taxon>
        <taxon>Saccharomycotina</taxon>
        <taxon>Pichiomycetes</taxon>
        <taxon>Pichiales</taxon>
        <taxon>Pichiaceae</taxon>
        <taxon>Ogataea</taxon>
    </lineage>
</organism>
<proteinExistence type="inferred from homology"/>
<feature type="transmembrane region" description="Helical" evidence="7">
    <location>
        <begin position="209"/>
        <end position="229"/>
    </location>
</feature>
<reference evidence="8 10" key="1">
    <citation type="journal article" date="2021" name="G3 (Bethesda)">
        <title>Genomic diversity, chromosomal rearrangements, and interspecies hybridization in the ogataea polymorpha species complex.</title>
        <authorList>
            <person name="Hanson S.J."/>
            <person name="Cinneide E.O."/>
            <person name="Salzberg L.I."/>
            <person name="Wolfe K.H."/>
            <person name="McGowan J."/>
            <person name="Fitzpatrick D.A."/>
            <person name="Matlin K."/>
        </authorList>
    </citation>
    <scope>NUCLEOTIDE SEQUENCE</scope>
    <source>
        <strain evidence="9">81-436-3</strain>
        <strain evidence="8">83-405-1</strain>
    </source>
</reference>
<feature type="transmembrane region" description="Helical" evidence="7">
    <location>
        <begin position="249"/>
        <end position="267"/>
    </location>
</feature>
<dbReference type="GO" id="GO:0016020">
    <property type="term" value="C:membrane"/>
    <property type="evidence" value="ECO:0007669"/>
    <property type="project" value="UniProtKB-SubCell"/>
</dbReference>
<evidence type="ECO:0000256" key="4">
    <source>
        <dbReference type="ARBA" id="ARBA00022989"/>
    </source>
</evidence>
<sequence length="600" mass="65828">MHVDKPSKNKIDNEIADLMSFHEVLDSVSSSNLPNGGTRRGSITQMGSRVLWRKRSESLSSSSEHESTSFLNSDTTRDYGSVTQDSYIQNRRVSLLSLHLNANGSTPIKADDDGSLREVETTMKTEIELLIKSSIPLIATFLLQYSLTVASVFSAGSLGSQELAAVSLSNLLANISSYGIIQGIASSLSTLCPQAFGRKDYEAVGLNALRCYMMLWVMFVPIFIFWYWGSYPLLRAIVPDDELCKLATHYLRILIYGVPGFMTFEVLKQFLQAQGAFQASTLVLVICAPLNLLLNFVLVHDSHIGIGFIGAPTAVVITNWLMALMLLYYAYFIQGRQCFCRLSTKVFTNWKRAITLAAPSVLMIEAEWLAFEILSVASSRFGTASLAAQSVVSTTCVTIYQIPFAISVAASTRVAWFIGSASKDAAKKVTRAAFFVAAIFGVFNASILATFRYSIASLFSEDPKVIQLAGRVLMVGAIYQVNDVVSCVTAGILRGQGRQYIGGWLNLFSYYCVALPVAFLLAFKFRLELFGLWIGMVIALFFVSVCQSYFVITSDWESIIKMSIEDGMAQESGNSLKPAKSTSSFVDYNMLSPAISVTSG</sequence>
<feature type="transmembrane region" description="Helical" evidence="7">
    <location>
        <begin position="432"/>
        <end position="453"/>
    </location>
</feature>
<keyword evidence="5 7" id="KW-0472">Membrane</keyword>
<evidence type="ECO:0000313" key="11">
    <source>
        <dbReference type="Proteomes" id="UP000738402"/>
    </source>
</evidence>
<evidence type="ECO:0000256" key="5">
    <source>
        <dbReference type="ARBA" id="ARBA00023136"/>
    </source>
</evidence>
<dbReference type="CDD" id="cd13132">
    <property type="entry name" value="MATE_eukaryotic"/>
    <property type="match status" value="1"/>
</dbReference>
<dbReference type="Pfam" id="PF01554">
    <property type="entry name" value="MatE"/>
    <property type="match status" value="2"/>
</dbReference>
<dbReference type="AlphaFoldDB" id="A0AAN6D109"/>
<gene>
    <name evidence="8" type="ORF">KL933_005110</name>
    <name evidence="9" type="ORF">KL946_005243</name>
</gene>